<keyword evidence="5" id="KW-1185">Reference proteome</keyword>
<proteinExistence type="predicted"/>
<feature type="domain" description="AB hydrolase-1" evidence="1">
    <location>
        <begin position="98"/>
        <end position="370"/>
    </location>
</feature>
<protein>
    <recommendedName>
        <fullName evidence="1">AB hydrolase-1 domain-containing protein</fullName>
    </recommendedName>
</protein>
<accession>A0A813GWS1</accession>
<dbReference type="EMBL" id="CAJNNW010034922">
    <property type="protein sequence ID" value="CAE8724597.1"/>
    <property type="molecule type" value="Genomic_DNA"/>
</dbReference>
<dbReference type="SUPFAM" id="SSF53474">
    <property type="entry name" value="alpha/beta-Hydrolases"/>
    <property type="match status" value="1"/>
</dbReference>
<evidence type="ECO:0000313" key="2">
    <source>
        <dbReference type="EMBL" id="CAE8629717.1"/>
    </source>
</evidence>
<dbReference type="InterPro" id="IPR000073">
    <property type="entry name" value="AB_hydrolase_1"/>
</dbReference>
<comment type="caution">
    <text evidence="2">The sequence shown here is derived from an EMBL/GenBank/DDBJ whole genome shotgun (WGS) entry which is preliminary data.</text>
</comment>
<organism evidence="2 5">
    <name type="scientific">Polarella glacialis</name>
    <name type="common">Dinoflagellate</name>
    <dbReference type="NCBI Taxonomy" id="89957"/>
    <lineage>
        <taxon>Eukaryota</taxon>
        <taxon>Sar</taxon>
        <taxon>Alveolata</taxon>
        <taxon>Dinophyceae</taxon>
        <taxon>Suessiales</taxon>
        <taxon>Suessiaceae</taxon>
        <taxon>Polarella</taxon>
    </lineage>
</organism>
<gene>
    <name evidence="2" type="ORF">PGLA1383_LOCUS46143</name>
    <name evidence="3" type="ORF">PGLA1383_LOCUS57995</name>
    <name evidence="4" type="ORF">PGLA2088_LOCUS43775</name>
</gene>
<dbReference type="Pfam" id="PF12697">
    <property type="entry name" value="Abhydrolase_6"/>
    <property type="match status" value="1"/>
</dbReference>
<dbReference type="EMBL" id="CAJNNV010033413">
    <property type="protein sequence ID" value="CAE8643686.1"/>
    <property type="molecule type" value="Genomic_DNA"/>
</dbReference>
<evidence type="ECO:0000259" key="1">
    <source>
        <dbReference type="Pfam" id="PF12697"/>
    </source>
</evidence>
<dbReference type="InterPro" id="IPR029058">
    <property type="entry name" value="AB_hydrolase_fold"/>
</dbReference>
<evidence type="ECO:0000313" key="5">
    <source>
        <dbReference type="Proteomes" id="UP000654075"/>
    </source>
</evidence>
<dbReference type="Proteomes" id="UP000626109">
    <property type="component" value="Unassembled WGS sequence"/>
</dbReference>
<dbReference type="EMBL" id="CAJNNV010029693">
    <property type="protein sequence ID" value="CAE8629717.1"/>
    <property type="molecule type" value="Genomic_DNA"/>
</dbReference>
<name>A0A813GWS1_POLGL</name>
<evidence type="ECO:0000313" key="3">
    <source>
        <dbReference type="EMBL" id="CAE8643686.1"/>
    </source>
</evidence>
<dbReference type="Gene3D" id="3.40.50.1820">
    <property type="entry name" value="alpha/beta hydrolase"/>
    <property type="match status" value="1"/>
</dbReference>
<reference evidence="2" key="1">
    <citation type="submission" date="2021-02" db="EMBL/GenBank/DDBJ databases">
        <authorList>
            <person name="Dougan E. K."/>
            <person name="Rhodes N."/>
            <person name="Thang M."/>
            <person name="Chan C."/>
        </authorList>
    </citation>
    <scope>NUCLEOTIDE SEQUENCE</scope>
</reference>
<sequence length="379" mass="40322">MGVMDLTAGLLPSSSGSGSGDSELDSLGSAWLGWPACSARLGPARLTLLSGLRSCFSLKGVLCLVTFIGLLHCRLFVQRPSSNLALFGLDGMACSTSFVFVPGIVSVGNQWKATMPSSVCTVLVDYYPSGAEQRGAGQPGDFTEVAAYRMLTKILHISLAAAASGKPWAFGGHSSGGVVVYRCMDHLASLITEPLAAAVAISSEGMKWLPAEEGLELSELFTRLAGRPPSMPIAAFSFEGSLMPCDVEGWAPEWAKTAEPPDWQKGDLDQPGSQWTWPMVRVCAASLFANCDSSPPRHLASIQRWLELPQGPRFIYVAGANEFEKCKTNVIFPALKSVLQSSGAPDDRLQIKVIPNAGHGMEYNAPDEVRKVIAAALDS</sequence>
<dbReference type="AlphaFoldDB" id="A0A813GWS1"/>
<dbReference type="Proteomes" id="UP000654075">
    <property type="component" value="Unassembled WGS sequence"/>
</dbReference>
<evidence type="ECO:0000313" key="4">
    <source>
        <dbReference type="EMBL" id="CAE8724597.1"/>
    </source>
</evidence>